<keyword evidence="5" id="KW-1185">Reference proteome</keyword>
<dbReference type="EnsemblMetazoa" id="CapteT215651">
    <property type="protein sequence ID" value="CapteP215651"/>
    <property type="gene ID" value="CapteG215651"/>
</dbReference>
<feature type="region of interest" description="Disordered" evidence="1">
    <location>
        <begin position="64"/>
        <end position="121"/>
    </location>
</feature>
<dbReference type="Gene3D" id="1.20.5.320">
    <property type="entry name" value="6-Phosphogluconate Dehydrogenase, domain 3"/>
    <property type="match status" value="1"/>
</dbReference>
<evidence type="ECO:0000313" key="3">
    <source>
        <dbReference type="EMBL" id="ELT87573.1"/>
    </source>
</evidence>
<protein>
    <submittedName>
        <fullName evidence="3 4">Uncharacterized protein</fullName>
    </submittedName>
</protein>
<organism evidence="3">
    <name type="scientific">Capitella teleta</name>
    <name type="common">Polychaete worm</name>
    <dbReference type="NCBI Taxonomy" id="283909"/>
    <lineage>
        <taxon>Eukaryota</taxon>
        <taxon>Metazoa</taxon>
        <taxon>Spiralia</taxon>
        <taxon>Lophotrochozoa</taxon>
        <taxon>Annelida</taxon>
        <taxon>Polychaeta</taxon>
        <taxon>Sedentaria</taxon>
        <taxon>Scolecida</taxon>
        <taxon>Capitellidae</taxon>
        <taxon>Capitella</taxon>
    </lineage>
</organism>
<dbReference type="Pfam" id="PF01391">
    <property type="entry name" value="Collagen"/>
    <property type="match status" value="1"/>
</dbReference>
<reference evidence="3 5" key="2">
    <citation type="journal article" date="2013" name="Nature">
        <title>Insights into bilaterian evolution from three spiralian genomes.</title>
        <authorList>
            <person name="Simakov O."/>
            <person name="Marletaz F."/>
            <person name="Cho S.J."/>
            <person name="Edsinger-Gonzales E."/>
            <person name="Havlak P."/>
            <person name="Hellsten U."/>
            <person name="Kuo D.H."/>
            <person name="Larsson T."/>
            <person name="Lv J."/>
            <person name="Arendt D."/>
            <person name="Savage R."/>
            <person name="Osoegawa K."/>
            <person name="de Jong P."/>
            <person name="Grimwood J."/>
            <person name="Chapman J.A."/>
            <person name="Shapiro H."/>
            <person name="Aerts A."/>
            <person name="Otillar R.P."/>
            <person name="Terry A.Y."/>
            <person name="Boore J.L."/>
            <person name="Grigoriev I.V."/>
            <person name="Lindberg D.R."/>
            <person name="Seaver E.C."/>
            <person name="Weisblat D.A."/>
            <person name="Putnam N.H."/>
            <person name="Rokhsar D.S."/>
        </authorList>
    </citation>
    <scope>NUCLEOTIDE SEQUENCE</scope>
    <source>
        <strain evidence="3 5">I ESC-2004</strain>
    </source>
</reference>
<reference evidence="5" key="1">
    <citation type="submission" date="2012-12" db="EMBL/GenBank/DDBJ databases">
        <authorList>
            <person name="Hellsten U."/>
            <person name="Grimwood J."/>
            <person name="Chapman J.A."/>
            <person name="Shapiro H."/>
            <person name="Aerts A."/>
            <person name="Otillar R.P."/>
            <person name="Terry A.Y."/>
            <person name="Boore J.L."/>
            <person name="Simakov O."/>
            <person name="Marletaz F."/>
            <person name="Cho S.-J."/>
            <person name="Edsinger-Gonzales E."/>
            <person name="Havlak P."/>
            <person name="Kuo D.-H."/>
            <person name="Larsson T."/>
            <person name="Lv J."/>
            <person name="Arendt D."/>
            <person name="Savage R."/>
            <person name="Osoegawa K."/>
            <person name="de Jong P."/>
            <person name="Lindberg D.R."/>
            <person name="Seaver E.C."/>
            <person name="Weisblat D.A."/>
            <person name="Putnam N.H."/>
            <person name="Grigoriev I.V."/>
            <person name="Rokhsar D.S."/>
        </authorList>
    </citation>
    <scope>NUCLEOTIDE SEQUENCE</scope>
    <source>
        <strain evidence="5">I ESC-2004</strain>
    </source>
</reference>
<evidence type="ECO:0000256" key="2">
    <source>
        <dbReference type="SAM" id="SignalP"/>
    </source>
</evidence>
<dbReference type="EMBL" id="KB312244">
    <property type="protein sequence ID" value="ELT87573.1"/>
    <property type="molecule type" value="Genomic_DNA"/>
</dbReference>
<sequence length="121" mass="12998">MASKRKQTVLSLLFWLLLLQLHQVFPAKSGKESRDLRKARSRNRDDGVCELEISCKGETFVTETEDGITGPVKLPIRGPKGPPGTPGQKGESGQDGMPGARGPPGELCSHSLKARTDATST</sequence>
<dbReference type="AlphaFoldDB" id="R7T427"/>
<dbReference type="HOGENOM" id="CLU_2040287_0_0_1"/>
<reference evidence="4" key="3">
    <citation type="submission" date="2015-06" db="UniProtKB">
        <authorList>
            <consortium name="EnsemblMetazoa"/>
        </authorList>
    </citation>
    <scope>IDENTIFICATION</scope>
</reference>
<evidence type="ECO:0000256" key="1">
    <source>
        <dbReference type="SAM" id="MobiDB-lite"/>
    </source>
</evidence>
<feature type="chain" id="PRO_5008786618" evidence="2">
    <location>
        <begin position="27"/>
        <end position="121"/>
    </location>
</feature>
<feature type="signal peptide" evidence="2">
    <location>
        <begin position="1"/>
        <end position="26"/>
    </location>
</feature>
<gene>
    <name evidence="3" type="ORF">CAPTEDRAFT_215651</name>
</gene>
<dbReference type="EMBL" id="AMQN01015817">
    <property type="status" value="NOT_ANNOTATED_CDS"/>
    <property type="molecule type" value="Genomic_DNA"/>
</dbReference>
<accession>R7T427</accession>
<dbReference type="Proteomes" id="UP000014760">
    <property type="component" value="Unassembled WGS sequence"/>
</dbReference>
<name>R7T427_CAPTE</name>
<dbReference type="InterPro" id="IPR008160">
    <property type="entry name" value="Collagen"/>
</dbReference>
<proteinExistence type="predicted"/>
<evidence type="ECO:0000313" key="5">
    <source>
        <dbReference type="Proteomes" id="UP000014760"/>
    </source>
</evidence>
<keyword evidence="2" id="KW-0732">Signal</keyword>
<evidence type="ECO:0000313" key="4">
    <source>
        <dbReference type="EnsemblMetazoa" id="CapteP215651"/>
    </source>
</evidence>